<organism evidence="4 5">
    <name type="scientific">Quercus suber</name>
    <name type="common">Cork oak</name>
    <dbReference type="NCBI Taxonomy" id="58331"/>
    <lineage>
        <taxon>Eukaryota</taxon>
        <taxon>Viridiplantae</taxon>
        <taxon>Streptophyta</taxon>
        <taxon>Embryophyta</taxon>
        <taxon>Tracheophyta</taxon>
        <taxon>Spermatophyta</taxon>
        <taxon>Magnoliopsida</taxon>
        <taxon>eudicotyledons</taxon>
        <taxon>Gunneridae</taxon>
        <taxon>Pentapetalae</taxon>
        <taxon>rosids</taxon>
        <taxon>fabids</taxon>
        <taxon>Fagales</taxon>
        <taxon>Fagaceae</taxon>
        <taxon>Quercus</taxon>
    </lineage>
</organism>
<dbReference type="Proteomes" id="UP000237347">
    <property type="component" value="Unassembled WGS sequence"/>
</dbReference>
<proteinExistence type="predicted"/>
<feature type="domain" description="S-locus glycoprotein" evidence="3">
    <location>
        <begin position="7"/>
        <end position="85"/>
    </location>
</feature>
<protein>
    <submittedName>
        <fullName evidence="4">G-type lectin s-receptor-like serine/threonine-protein kinase</fullName>
    </submittedName>
</protein>
<keyword evidence="1" id="KW-0732">Signal</keyword>
<dbReference type="PANTHER" id="PTHR32444:SF198">
    <property type="entry name" value="BULB-TYPE LECTIN DOMAIN-CONTAINING PROTEIN"/>
    <property type="match status" value="1"/>
</dbReference>
<keyword evidence="5" id="KW-1185">Reference proteome</keyword>
<evidence type="ECO:0000313" key="4">
    <source>
        <dbReference type="EMBL" id="KAK7848593.1"/>
    </source>
</evidence>
<dbReference type="EMBL" id="PKMF04000125">
    <property type="protein sequence ID" value="KAK7848593.1"/>
    <property type="molecule type" value="Genomic_DNA"/>
</dbReference>
<evidence type="ECO:0000313" key="5">
    <source>
        <dbReference type="Proteomes" id="UP000237347"/>
    </source>
</evidence>
<reference evidence="4 5" key="1">
    <citation type="journal article" date="2018" name="Sci. Data">
        <title>The draft genome sequence of cork oak.</title>
        <authorList>
            <person name="Ramos A.M."/>
            <person name="Usie A."/>
            <person name="Barbosa P."/>
            <person name="Barros P.M."/>
            <person name="Capote T."/>
            <person name="Chaves I."/>
            <person name="Simoes F."/>
            <person name="Abreu I."/>
            <person name="Carrasquinho I."/>
            <person name="Faro C."/>
            <person name="Guimaraes J.B."/>
            <person name="Mendonca D."/>
            <person name="Nobrega F."/>
            <person name="Rodrigues L."/>
            <person name="Saibo N.J.M."/>
            <person name="Varela M.C."/>
            <person name="Egas C."/>
            <person name="Matos J."/>
            <person name="Miguel C.M."/>
            <person name="Oliveira M.M."/>
            <person name="Ricardo C.P."/>
            <person name="Goncalves S."/>
        </authorList>
    </citation>
    <scope>NUCLEOTIDE SEQUENCE [LARGE SCALE GENOMIC DNA]</scope>
    <source>
        <strain evidence="5">cv. HL8</strain>
    </source>
</reference>
<dbReference type="GO" id="GO:0016301">
    <property type="term" value="F:kinase activity"/>
    <property type="evidence" value="ECO:0007669"/>
    <property type="project" value="UniProtKB-KW"/>
</dbReference>
<keyword evidence="2" id="KW-1015">Disulfide bond</keyword>
<accession>A0AAW0LDT2</accession>
<gene>
    <name evidence="4" type="ORF">CFP56_004678</name>
</gene>
<dbReference type="AlphaFoldDB" id="A0AAW0LDT2"/>
<dbReference type="Pfam" id="PF00954">
    <property type="entry name" value="S_locus_glycop"/>
    <property type="match status" value="1"/>
</dbReference>
<name>A0AAW0LDT2_QUESU</name>
<evidence type="ECO:0000259" key="3">
    <source>
        <dbReference type="Pfam" id="PF00954"/>
    </source>
</evidence>
<comment type="caution">
    <text evidence="4">The sequence shown here is derived from an EMBL/GenBank/DDBJ whole genome shotgun (WGS) entry which is preliminary data.</text>
</comment>
<dbReference type="InterPro" id="IPR000858">
    <property type="entry name" value="S_locus_glycoprot_dom"/>
</dbReference>
<evidence type="ECO:0000256" key="1">
    <source>
        <dbReference type="ARBA" id="ARBA00022729"/>
    </source>
</evidence>
<evidence type="ECO:0000256" key="2">
    <source>
        <dbReference type="ARBA" id="ARBA00023157"/>
    </source>
</evidence>
<sequence length="86" mass="9687">MQLFRKNSQDGNFYLTFAYEDKALSYFALNSQGNLVLKYMSNGFKDVVWSALHSECDVYGKCGAFGTCDPKNTPICSCFQGFEPNN</sequence>
<dbReference type="PANTHER" id="PTHR32444">
    <property type="entry name" value="BULB-TYPE LECTIN DOMAIN-CONTAINING PROTEIN"/>
    <property type="match status" value="1"/>
</dbReference>
<dbReference type="GO" id="GO:0048544">
    <property type="term" value="P:recognition of pollen"/>
    <property type="evidence" value="ECO:0007669"/>
    <property type="project" value="InterPro"/>
</dbReference>